<reference evidence="3" key="2">
    <citation type="submission" date="2012-07" db="EMBL/GenBank/DDBJ databases">
        <title>Complete genome sequence of 'Candidatus Mycoplasma haemolamae'.</title>
        <authorList>
            <person name="Guimaraes A.M.S."/>
            <person name="Toth B."/>
            <person name="Santos A.P."/>
            <person name="Nascimento N.C."/>
            <person name="Sojka J.E."/>
            <person name="Messick J.B."/>
        </authorList>
    </citation>
    <scope>NUCLEOTIDE SEQUENCE [LARGE SCALE GENOMIC DNA]</scope>
    <source>
        <strain evidence="3">Purdue</strain>
    </source>
</reference>
<organism evidence="2 3">
    <name type="scientific">Mycoplasma haematolamae (strain Purdue)</name>
    <dbReference type="NCBI Taxonomy" id="1212765"/>
    <lineage>
        <taxon>Bacteria</taxon>
        <taxon>Bacillati</taxon>
        <taxon>Mycoplasmatota</taxon>
        <taxon>Mollicutes</taxon>
        <taxon>Mycoplasmataceae</taxon>
        <taxon>Mycoplasma</taxon>
    </lineage>
</organism>
<name>I7CJX5_MYCHA</name>
<accession>I7CJX5</accession>
<evidence type="ECO:0000313" key="3">
    <source>
        <dbReference type="Proteomes" id="UP000006502"/>
    </source>
</evidence>
<dbReference type="PATRIC" id="fig|1212765.3.peg.680"/>
<protein>
    <submittedName>
        <fullName evidence="2">Uncharacterized protein</fullName>
    </submittedName>
</protein>
<dbReference type="STRING" id="1212765.MHLP_02995"/>
<dbReference type="AlphaFoldDB" id="I7CJX5"/>
<evidence type="ECO:0000313" key="2">
    <source>
        <dbReference type="EMBL" id="AFO52179.1"/>
    </source>
</evidence>
<sequence>MTKIQIILSGLTAGTGVAGGTRLVSDYVGSTIIDGHSTISGDKDKKLPSHSENPQDKESQVIVENKESGDEEELKKDVPVDLAAPEGNVAETPDSSPKLPRIAEPNVPVYREDVPYEPPKATKRALPKGTRQKPDIICVIEETSEGWSPNGRRSDVTWKHRPACIVKENVYYPELLRLPVCNQDQMYSTELPTGEKVPEGLNNREKVRCRYWDSYQMSNNQHLQFTSDLVPELFSK</sequence>
<proteinExistence type="predicted"/>
<dbReference type="HOGENOM" id="CLU_1132612_0_0_14"/>
<feature type="region of interest" description="Disordered" evidence="1">
    <location>
        <begin position="35"/>
        <end position="102"/>
    </location>
</feature>
<dbReference type="Proteomes" id="UP000006502">
    <property type="component" value="Chromosome"/>
</dbReference>
<keyword evidence="3" id="KW-1185">Reference proteome</keyword>
<reference evidence="2 3" key="1">
    <citation type="journal article" date="2012" name="J. Bacteriol.">
        <title>Genome Sequence of "Candidatus Mycoplasma haemolamae" Strain Purdue, a Red Blood Cell Pathogen of Alpacas (Vicugna pacos) and Llamas (Lama glama).</title>
        <authorList>
            <person name="Guimaraes A.M."/>
            <person name="Toth B."/>
            <person name="Santos A.P."/>
            <person name="do Nascimento N.C."/>
            <person name="Kritchevsky J.E."/>
            <person name="Messick J.B."/>
        </authorList>
    </citation>
    <scope>NUCLEOTIDE SEQUENCE [LARGE SCALE GENOMIC DNA]</scope>
    <source>
        <strain evidence="2 3">Purdue</strain>
    </source>
</reference>
<dbReference type="KEGG" id="mhl:MHLP_02995"/>
<feature type="compositionally biased region" description="Basic and acidic residues" evidence="1">
    <location>
        <begin position="41"/>
        <end position="79"/>
    </location>
</feature>
<dbReference type="EMBL" id="CP003731">
    <property type="protein sequence ID" value="AFO52179.1"/>
    <property type="molecule type" value="Genomic_DNA"/>
</dbReference>
<gene>
    <name evidence="2" type="ordered locus">MHLP_02995</name>
</gene>
<evidence type="ECO:0000256" key="1">
    <source>
        <dbReference type="SAM" id="MobiDB-lite"/>
    </source>
</evidence>